<dbReference type="Proteomes" id="UP000216173">
    <property type="component" value="Unassembled WGS sequence"/>
</dbReference>
<protein>
    <submittedName>
        <fullName evidence="1">Uncharacterized protein</fullName>
    </submittedName>
</protein>
<gene>
    <name evidence="1" type="ORF">CGU03_14855</name>
</gene>
<organism evidence="1 2">
    <name type="scientific">Vibrio metoecus</name>
    <dbReference type="NCBI Taxonomy" id="1481663"/>
    <lineage>
        <taxon>Bacteria</taxon>
        <taxon>Pseudomonadati</taxon>
        <taxon>Pseudomonadota</taxon>
        <taxon>Gammaproteobacteria</taxon>
        <taxon>Vibrionales</taxon>
        <taxon>Vibrionaceae</taxon>
        <taxon>Vibrio</taxon>
    </lineage>
</organism>
<accession>A0A271VNY9</accession>
<dbReference type="EMBL" id="NMSH01000027">
    <property type="protein sequence ID" value="PAR19883.1"/>
    <property type="molecule type" value="Genomic_DNA"/>
</dbReference>
<comment type="caution">
    <text evidence="1">The sequence shown here is derived from an EMBL/GenBank/DDBJ whole genome shotgun (WGS) entry which is preliminary data.</text>
</comment>
<evidence type="ECO:0000313" key="1">
    <source>
        <dbReference type="EMBL" id="PAR19883.1"/>
    </source>
</evidence>
<sequence>MALNLSPEIPHLRALDQSRLEGKGKFVTLSEPVPMMSATSCLINSICSHHRLID</sequence>
<evidence type="ECO:0000313" key="2">
    <source>
        <dbReference type="Proteomes" id="UP000216173"/>
    </source>
</evidence>
<dbReference type="AlphaFoldDB" id="A0A271VNY9"/>
<reference evidence="2" key="1">
    <citation type="submission" date="2017-07" db="EMBL/GenBank/DDBJ databases">
        <authorList>
            <person name="Boucher Y."/>
            <person name="Orata F.D."/>
        </authorList>
    </citation>
    <scope>NUCLEOTIDE SEQUENCE [LARGE SCALE GENOMIC DNA]</scope>
    <source>
        <strain evidence="2">OYP9E10</strain>
    </source>
</reference>
<proteinExistence type="predicted"/>
<name>A0A271VNY9_VIBMT</name>